<evidence type="ECO:0000256" key="2">
    <source>
        <dbReference type="ARBA" id="ARBA00022741"/>
    </source>
</evidence>
<dbReference type="PANTHER" id="PTHR24220">
    <property type="entry name" value="IMPORT ATP-BINDING PROTEIN"/>
    <property type="match status" value="1"/>
</dbReference>
<name>A0A4R5WX32_9MYCO</name>
<dbReference type="AlphaFoldDB" id="A0A4R5WX32"/>
<dbReference type="SMART" id="SM00382">
    <property type="entry name" value="AAA"/>
    <property type="match status" value="1"/>
</dbReference>
<keyword evidence="2" id="KW-0547">Nucleotide-binding</keyword>
<dbReference type="InterPro" id="IPR017911">
    <property type="entry name" value="MacB-like_ATP-bd"/>
</dbReference>
<dbReference type="GO" id="GO:0098796">
    <property type="term" value="C:membrane protein complex"/>
    <property type="evidence" value="ECO:0007669"/>
    <property type="project" value="UniProtKB-ARBA"/>
</dbReference>
<keyword evidence="1" id="KW-0813">Transport</keyword>
<dbReference type="GO" id="GO:0016887">
    <property type="term" value="F:ATP hydrolysis activity"/>
    <property type="evidence" value="ECO:0007669"/>
    <property type="project" value="InterPro"/>
</dbReference>
<dbReference type="SUPFAM" id="SSF52540">
    <property type="entry name" value="P-loop containing nucleoside triphosphate hydrolases"/>
    <property type="match status" value="1"/>
</dbReference>
<feature type="domain" description="ABC transporter" evidence="4">
    <location>
        <begin position="23"/>
        <end position="252"/>
    </location>
</feature>
<evidence type="ECO:0000313" key="5">
    <source>
        <dbReference type="EMBL" id="MDP7733762.1"/>
    </source>
</evidence>
<dbReference type="Gene3D" id="3.40.50.300">
    <property type="entry name" value="P-loop containing nucleotide triphosphate hydrolases"/>
    <property type="match status" value="1"/>
</dbReference>
<dbReference type="InterPro" id="IPR027417">
    <property type="entry name" value="P-loop_NTPase"/>
</dbReference>
<accession>A0A4R5WX32</accession>
<dbReference type="GO" id="GO:0022857">
    <property type="term" value="F:transmembrane transporter activity"/>
    <property type="evidence" value="ECO:0007669"/>
    <property type="project" value="TreeGrafter"/>
</dbReference>
<dbReference type="Pfam" id="PF00005">
    <property type="entry name" value="ABC_tran"/>
    <property type="match status" value="1"/>
</dbReference>
<dbReference type="PROSITE" id="PS50893">
    <property type="entry name" value="ABC_TRANSPORTER_2"/>
    <property type="match status" value="1"/>
</dbReference>
<dbReference type="InterPro" id="IPR017871">
    <property type="entry name" value="ABC_transporter-like_CS"/>
</dbReference>
<dbReference type="PROSITE" id="PS00211">
    <property type="entry name" value="ABC_TRANSPORTER_1"/>
    <property type="match status" value="1"/>
</dbReference>
<gene>
    <name evidence="5" type="ORF">QXL92_03205</name>
</gene>
<dbReference type="FunFam" id="3.40.50.300:FF:000032">
    <property type="entry name" value="Export ABC transporter ATP-binding protein"/>
    <property type="match status" value="1"/>
</dbReference>
<dbReference type="InterPro" id="IPR015854">
    <property type="entry name" value="ABC_transpr_LolD-like"/>
</dbReference>
<dbReference type="GO" id="GO:0005886">
    <property type="term" value="C:plasma membrane"/>
    <property type="evidence" value="ECO:0007669"/>
    <property type="project" value="TreeGrafter"/>
</dbReference>
<evidence type="ECO:0000256" key="1">
    <source>
        <dbReference type="ARBA" id="ARBA00022448"/>
    </source>
</evidence>
<dbReference type="RefSeq" id="WP_133435470.1">
    <property type="nucleotide sequence ID" value="NZ_JAUFSA010000001.1"/>
</dbReference>
<evidence type="ECO:0000313" key="6">
    <source>
        <dbReference type="Proteomes" id="UP001229081"/>
    </source>
</evidence>
<reference evidence="5" key="1">
    <citation type="submission" date="2023-06" db="EMBL/GenBank/DDBJ databases">
        <title>Identification of two novel mycobacterium reveal diversities and complexities of Mycobacterium gordonae clade.</title>
        <authorList>
            <person name="Matsumoto Y."/>
            <person name="Nakamura S."/>
            <person name="Motooka D."/>
            <person name="Fukushima K."/>
        </authorList>
    </citation>
    <scope>NUCLEOTIDE SEQUENCE</scope>
    <source>
        <strain evidence="5">TY812</strain>
    </source>
</reference>
<dbReference type="PANTHER" id="PTHR24220:SF686">
    <property type="entry name" value="BLL7988 PROTEIN"/>
    <property type="match status" value="1"/>
</dbReference>
<dbReference type="GO" id="GO:0005524">
    <property type="term" value="F:ATP binding"/>
    <property type="evidence" value="ECO:0007669"/>
    <property type="project" value="UniProtKB-KW"/>
</dbReference>
<dbReference type="Proteomes" id="UP001229081">
    <property type="component" value="Unassembled WGS sequence"/>
</dbReference>
<comment type="caution">
    <text evidence="5">The sequence shown here is derived from an EMBL/GenBank/DDBJ whole genome shotgun (WGS) entry which is preliminary data.</text>
</comment>
<organism evidence="5 6">
    <name type="scientific">Mycobacterium paragordonae</name>
    <dbReference type="NCBI Taxonomy" id="1389713"/>
    <lineage>
        <taxon>Bacteria</taxon>
        <taxon>Bacillati</taxon>
        <taxon>Actinomycetota</taxon>
        <taxon>Actinomycetes</taxon>
        <taxon>Mycobacteriales</taxon>
        <taxon>Mycobacteriaceae</taxon>
        <taxon>Mycobacterium</taxon>
    </lineage>
</organism>
<keyword evidence="3 5" id="KW-0067">ATP-binding</keyword>
<evidence type="ECO:0000256" key="3">
    <source>
        <dbReference type="ARBA" id="ARBA00022840"/>
    </source>
</evidence>
<dbReference type="CDD" id="cd03255">
    <property type="entry name" value="ABC_MJ0796_LolCDE_FtsE"/>
    <property type="match status" value="1"/>
</dbReference>
<sequence>MSAQPDDGDADSEPSLSVGLPLVRLTGVGKTYGSGQTRVIALDAVDLEIRAGEFVVLLGPSGSGKTSLLNIIGGIDQPSQGTIEIGGRDIGALSRKLRTRYRREQVGFVFQFFNLVPTLTARENVELLAELTGADARSRSAAALTRVGVGDIADRFPAQLSGGQQQRVAIARAIVKQPPLLLCDEPTGSLDLATGRQVLGALSDLARHGGQTVIVVTHNTEISRMADRVLWLHAGAISKSESIENPVDASELDW</sequence>
<evidence type="ECO:0000259" key="4">
    <source>
        <dbReference type="PROSITE" id="PS50893"/>
    </source>
</evidence>
<proteinExistence type="predicted"/>
<dbReference type="EMBL" id="JAUFSA010000001">
    <property type="protein sequence ID" value="MDP7733762.1"/>
    <property type="molecule type" value="Genomic_DNA"/>
</dbReference>
<dbReference type="InterPro" id="IPR003439">
    <property type="entry name" value="ABC_transporter-like_ATP-bd"/>
</dbReference>
<dbReference type="InterPro" id="IPR003593">
    <property type="entry name" value="AAA+_ATPase"/>
</dbReference>
<protein>
    <submittedName>
        <fullName evidence="5">ABC transporter ATP-binding protein</fullName>
    </submittedName>
</protein>